<keyword evidence="2" id="KW-1185">Reference proteome</keyword>
<evidence type="ECO:0000313" key="2">
    <source>
        <dbReference type="Proteomes" id="UP000276133"/>
    </source>
</evidence>
<reference evidence="1 2" key="1">
    <citation type="journal article" date="2018" name="Sci. Rep.">
        <title>Genomic signatures of local adaptation to the degree of environmental predictability in rotifers.</title>
        <authorList>
            <person name="Franch-Gras L."/>
            <person name="Hahn C."/>
            <person name="Garcia-Roger E.M."/>
            <person name="Carmona M.J."/>
            <person name="Serra M."/>
            <person name="Gomez A."/>
        </authorList>
    </citation>
    <scope>NUCLEOTIDE SEQUENCE [LARGE SCALE GENOMIC DNA]</scope>
    <source>
        <strain evidence="1">HYR1</strain>
    </source>
</reference>
<organism evidence="1 2">
    <name type="scientific">Brachionus plicatilis</name>
    <name type="common">Marine rotifer</name>
    <name type="synonym">Brachionus muelleri</name>
    <dbReference type="NCBI Taxonomy" id="10195"/>
    <lineage>
        <taxon>Eukaryota</taxon>
        <taxon>Metazoa</taxon>
        <taxon>Spiralia</taxon>
        <taxon>Gnathifera</taxon>
        <taxon>Rotifera</taxon>
        <taxon>Eurotatoria</taxon>
        <taxon>Monogononta</taxon>
        <taxon>Pseudotrocha</taxon>
        <taxon>Ploima</taxon>
        <taxon>Brachionidae</taxon>
        <taxon>Brachionus</taxon>
    </lineage>
</organism>
<comment type="caution">
    <text evidence="1">The sequence shown here is derived from an EMBL/GenBank/DDBJ whole genome shotgun (WGS) entry which is preliminary data.</text>
</comment>
<accession>A0A3M7Q210</accession>
<dbReference type="AlphaFoldDB" id="A0A3M7Q210"/>
<sequence length="64" mass="7693">MKLNLSFDSYNFMKSIITKFLFKNISPMIEQKESNNEFNFSILSYAKRKRNSNKAIYKYLLINN</sequence>
<protein>
    <submittedName>
        <fullName evidence="1">Uncharacterized protein</fullName>
    </submittedName>
</protein>
<dbReference type="Proteomes" id="UP000276133">
    <property type="component" value="Unassembled WGS sequence"/>
</dbReference>
<name>A0A3M7Q210_BRAPC</name>
<gene>
    <name evidence="1" type="ORF">BpHYR1_011328</name>
</gene>
<dbReference type="EMBL" id="REGN01007813">
    <property type="protein sequence ID" value="RNA05234.1"/>
    <property type="molecule type" value="Genomic_DNA"/>
</dbReference>
<evidence type="ECO:0000313" key="1">
    <source>
        <dbReference type="EMBL" id="RNA05234.1"/>
    </source>
</evidence>
<proteinExistence type="predicted"/>